<feature type="compositionally biased region" description="Pro residues" evidence="1">
    <location>
        <begin position="100"/>
        <end position="116"/>
    </location>
</feature>
<organism evidence="2 3">
    <name type="scientific">Nitzschia inconspicua</name>
    <dbReference type="NCBI Taxonomy" id="303405"/>
    <lineage>
        <taxon>Eukaryota</taxon>
        <taxon>Sar</taxon>
        <taxon>Stramenopiles</taxon>
        <taxon>Ochrophyta</taxon>
        <taxon>Bacillariophyta</taxon>
        <taxon>Bacillariophyceae</taxon>
        <taxon>Bacillariophycidae</taxon>
        <taxon>Bacillariales</taxon>
        <taxon>Bacillariaceae</taxon>
        <taxon>Nitzschia</taxon>
    </lineage>
</organism>
<dbReference type="Proteomes" id="UP000693970">
    <property type="component" value="Unassembled WGS sequence"/>
</dbReference>
<dbReference type="EMBL" id="JAGRRH010000006">
    <property type="protein sequence ID" value="KAG7368450.1"/>
    <property type="molecule type" value="Genomic_DNA"/>
</dbReference>
<name>A0A9K3LTU0_9STRA</name>
<reference evidence="2" key="1">
    <citation type="journal article" date="2021" name="Sci. Rep.">
        <title>Diploid genomic architecture of Nitzschia inconspicua, an elite biomass production diatom.</title>
        <authorList>
            <person name="Oliver A."/>
            <person name="Podell S."/>
            <person name="Pinowska A."/>
            <person name="Traller J.C."/>
            <person name="Smith S.R."/>
            <person name="McClure R."/>
            <person name="Beliaev A."/>
            <person name="Bohutskyi P."/>
            <person name="Hill E.A."/>
            <person name="Rabines A."/>
            <person name="Zheng H."/>
            <person name="Allen L.Z."/>
            <person name="Kuo A."/>
            <person name="Grigoriev I.V."/>
            <person name="Allen A.E."/>
            <person name="Hazlebeck D."/>
            <person name="Allen E.E."/>
        </authorList>
    </citation>
    <scope>NUCLEOTIDE SEQUENCE</scope>
    <source>
        <strain evidence="2">Hildebrandi</strain>
    </source>
</reference>
<sequence length="466" mass="49898">MALEEASGHSAASEQQHHPPPSPMISGGGHPMDGPGAGPLSSSDLHGDPRYGGHWRGGPPVPQPPPHGSYGGPYSSYPPPPYGNYGGPPAPPGYHHHRGPPPPHGSSSYPPPPPSPYGNSSYGGYASGPMRHPSYPPYGGYDYPAPPPPRGPHPSMYGPTSPMPSNGRDPPTSSPPDGPPSSRPNGSPSSPPNYDNKKGSPPNGRRTPSGSPETTVSSGTLQPHLVDGKLVNHVEVERLRAAAATEITTEEVKPIQTDFHFFVKDNIAKYRPLAEAEVRKSLGLDPSDKEPLDPLLVNSNLNTRLMKAWEALTRDQRDAYMIKEEDDRRRFMEEDEIASRHCATLTARGKNPKNTSPFAPSPTLFSPRTGSGVATTLQGSSAESRMAETDTNRPRSGANHLPEDDDDDDEDEDDDDDDELSEEKKSDDGDETYKRSAPATSTPVKGEDTHESPTKKNKIGAEKGDV</sequence>
<gene>
    <name evidence="2" type="ORF">IV203_031193</name>
</gene>
<feature type="region of interest" description="Disordered" evidence="1">
    <location>
        <begin position="344"/>
        <end position="466"/>
    </location>
</feature>
<reference evidence="2" key="2">
    <citation type="submission" date="2021-04" db="EMBL/GenBank/DDBJ databases">
        <authorList>
            <person name="Podell S."/>
        </authorList>
    </citation>
    <scope>NUCLEOTIDE SEQUENCE</scope>
    <source>
        <strain evidence="2">Hildebrandi</strain>
    </source>
</reference>
<feature type="compositionally biased region" description="Polar residues" evidence="1">
    <location>
        <begin position="352"/>
        <end position="383"/>
    </location>
</feature>
<comment type="caution">
    <text evidence="2">The sequence shown here is derived from an EMBL/GenBank/DDBJ whole genome shotgun (WGS) entry which is preliminary data.</text>
</comment>
<protein>
    <submittedName>
        <fullName evidence="2">Uncharacterized protein</fullName>
    </submittedName>
</protein>
<feature type="region of interest" description="Disordered" evidence="1">
    <location>
        <begin position="1"/>
        <end position="226"/>
    </location>
</feature>
<evidence type="ECO:0000313" key="3">
    <source>
        <dbReference type="Proteomes" id="UP000693970"/>
    </source>
</evidence>
<keyword evidence="3" id="KW-1185">Reference proteome</keyword>
<proteinExistence type="predicted"/>
<feature type="compositionally biased region" description="Acidic residues" evidence="1">
    <location>
        <begin position="403"/>
        <end position="421"/>
    </location>
</feature>
<evidence type="ECO:0000313" key="2">
    <source>
        <dbReference type="EMBL" id="KAG7368450.1"/>
    </source>
</evidence>
<feature type="compositionally biased region" description="Gly residues" evidence="1">
    <location>
        <begin position="26"/>
        <end position="37"/>
    </location>
</feature>
<dbReference type="OrthoDB" id="49223at2759"/>
<feature type="compositionally biased region" description="Polar residues" evidence="1">
    <location>
        <begin position="206"/>
        <end position="221"/>
    </location>
</feature>
<feature type="compositionally biased region" description="Pro residues" evidence="1">
    <location>
        <begin position="76"/>
        <end position="92"/>
    </location>
</feature>
<feature type="compositionally biased region" description="Low complexity" evidence="1">
    <location>
        <begin position="117"/>
        <end position="129"/>
    </location>
</feature>
<feature type="compositionally biased region" description="Pro residues" evidence="1">
    <location>
        <begin position="172"/>
        <end position="182"/>
    </location>
</feature>
<accession>A0A9K3LTU0</accession>
<feature type="compositionally biased region" description="Basic and acidic residues" evidence="1">
    <location>
        <begin position="422"/>
        <end position="434"/>
    </location>
</feature>
<evidence type="ECO:0000256" key="1">
    <source>
        <dbReference type="SAM" id="MobiDB-lite"/>
    </source>
</evidence>
<feature type="compositionally biased region" description="Basic and acidic residues" evidence="1">
    <location>
        <begin position="445"/>
        <end position="466"/>
    </location>
</feature>
<dbReference type="AlphaFoldDB" id="A0A9K3LTU0"/>